<feature type="transmembrane region" description="Helical" evidence="1">
    <location>
        <begin position="140"/>
        <end position="159"/>
    </location>
</feature>
<keyword evidence="1" id="KW-0812">Transmembrane</keyword>
<feature type="transmembrane region" description="Helical" evidence="1">
    <location>
        <begin position="166"/>
        <end position="185"/>
    </location>
</feature>
<evidence type="ECO:0000313" key="3">
    <source>
        <dbReference type="Proteomes" id="UP000239002"/>
    </source>
</evidence>
<sequence length="236" mass="27657">MINFLLQQVNDSGPIYKETIMGRFPVEPFNTASNLIFLASIIYFSILIYKSKKKHWFLSCCMPVFLAGFIGDTIYHATRSDEFWLLLDWVPIVVLCFACSLYFIFRSPVSSWEKIALGLAILGLNIIPRTLPIPKGYRNSIGYIGTAIAVLLPIFLYAYRHKWKHFKFIAFALLSFITAVSFRTLDKKYDIEFLYMGTHWLWHTFGGIAVFFLMRYIYMDNENSERYMTRKHLKND</sequence>
<evidence type="ECO:0000313" key="2">
    <source>
        <dbReference type="EMBL" id="PPK96909.1"/>
    </source>
</evidence>
<dbReference type="EMBL" id="PTJE01000001">
    <property type="protein sequence ID" value="PPK96909.1"/>
    <property type="molecule type" value="Genomic_DNA"/>
</dbReference>
<reference evidence="2 3" key="1">
    <citation type="submission" date="2018-02" db="EMBL/GenBank/DDBJ databases">
        <title>Genomic Encyclopedia of Archaeal and Bacterial Type Strains, Phase II (KMG-II): from individual species to whole genera.</title>
        <authorList>
            <person name="Goeker M."/>
        </authorList>
    </citation>
    <scope>NUCLEOTIDE SEQUENCE [LARGE SCALE GENOMIC DNA]</scope>
    <source>
        <strain evidence="2 3">DSM 16809</strain>
    </source>
</reference>
<feature type="transmembrane region" description="Helical" evidence="1">
    <location>
        <begin position="200"/>
        <end position="218"/>
    </location>
</feature>
<keyword evidence="3" id="KW-1185">Reference proteome</keyword>
<dbReference type="OrthoDB" id="946254at2"/>
<comment type="caution">
    <text evidence="2">The sequence shown here is derived from an EMBL/GenBank/DDBJ whole genome shotgun (WGS) entry which is preliminary data.</text>
</comment>
<feature type="transmembrane region" description="Helical" evidence="1">
    <location>
        <begin position="83"/>
        <end position="105"/>
    </location>
</feature>
<feature type="transmembrane region" description="Helical" evidence="1">
    <location>
        <begin position="31"/>
        <end position="49"/>
    </location>
</feature>
<protein>
    <submittedName>
        <fullName evidence="2">Hemolysin III</fullName>
    </submittedName>
</protein>
<name>A0A2S6IRN7_9FLAO</name>
<gene>
    <name evidence="2" type="ORF">LY01_00734</name>
</gene>
<proteinExistence type="predicted"/>
<dbReference type="RefSeq" id="WP_104514439.1">
    <property type="nucleotide sequence ID" value="NZ_MQVW01000027.1"/>
</dbReference>
<dbReference type="AlphaFoldDB" id="A0A2S6IRN7"/>
<organism evidence="2 3">
    <name type="scientific">Nonlabens xylanidelens</name>
    <dbReference type="NCBI Taxonomy" id="191564"/>
    <lineage>
        <taxon>Bacteria</taxon>
        <taxon>Pseudomonadati</taxon>
        <taxon>Bacteroidota</taxon>
        <taxon>Flavobacteriia</taxon>
        <taxon>Flavobacteriales</taxon>
        <taxon>Flavobacteriaceae</taxon>
        <taxon>Nonlabens</taxon>
    </lineage>
</organism>
<accession>A0A2S6IRN7</accession>
<keyword evidence="1" id="KW-1133">Transmembrane helix</keyword>
<keyword evidence="1" id="KW-0472">Membrane</keyword>
<feature type="transmembrane region" description="Helical" evidence="1">
    <location>
        <begin position="56"/>
        <end position="77"/>
    </location>
</feature>
<feature type="transmembrane region" description="Helical" evidence="1">
    <location>
        <begin position="112"/>
        <end position="128"/>
    </location>
</feature>
<evidence type="ECO:0000256" key="1">
    <source>
        <dbReference type="SAM" id="Phobius"/>
    </source>
</evidence>
<dbReference type="Proteomes" id="UP000239002">
    <property type="component" value="Unassembled WGS sequence"/>
</dbReference>